<dbReference type="Gene3D" id="3.30.1490.20">
    <property type="entry name" value="ATP-grasp fold, A domain"/>
    <property type="match status" value="1"/>
</dbReference>
<dbReference type="SUPFAM" id="SSF56059">
    <property type="entry name" value="Glutathione synthetase ATP-binding domain-like"/>
    <property type="match status" value="1"/>
</dbReference>
<reference evidence="3" key="1">
    <citation type="submission" date="2020-08" db="EMBL/GenBank/DDBJ databases">
        <title>Genome public.</title>
        <authorList>
            <person name="Liu C."/>
            <person name="Sun Q."/>
        </authorList>
    </citation>
    <scope>NUCLEOTIDE SEQUENCE</scope>
    <source>
        <strain evidence="3">N12</strain>
    </source>
</reference>
<feature type="domain" description="ATP-grasp" evidence="2">
    <location>
        <begin position="93"/>
        <end position="144"/>
    </location>
</feature>
<dbReference type="GO" id="GO:0046872">
    <property type="term" value="F:metal ion binding"/>
    <property type="evidence" value="ECO:0007669"/>
    <property type="project" value="InterPro"/>
</dbReference>
<dbReference type="Pfam" id="PF08443">
    <property type="entry name" value="RimK"/>
    <property type="match status" value="1"/>
</dbReference>
<organism evidence="3 4">
    <name type="scientific">Jilunia laotingensis</name>
    <dbReference type="NCBI Taxonomy" id="2763675"/>
    <lineage>
        <taxon>Bacteria</taxon>
        <taxon>Pseudomonadati</taxon>
        <taxon>Bacteroidota</taxon>
        <taxon>Bacteroidia</taxon>
        <taxon>Bacteroidales</taxon>
        <taxon>Bacteroidaceae</taxon>
        <taxon>Jilunia</taxon>
    </lineage>
</organism>
<dbReference type="Proteomes" id="UP000651085">
    <property type="component" value="Unassembled WGS sequence"/>
</dbReference>
<dbReference type="PANTHER" id="PTHR21621:SF0">
    <property type="entry name" value="BETA-CITRYLGLUTAMATE SYNTHASE B-RELATED"/>
    <property type="match status" value="1"/>
</dbReference>
<keyword evidence="1" id="KW-0067">ATP-binding</keyword>
<dbReference type="GO" id="GO:0005737">
    <property type="term" value="C:cytoplasm"/>
    <property type="evidence" value="ECO:0007669"/>
    <property type="project" value="TreeGrafter"/>
</dbReference>
<dbReference type="InterPro" id="IPR013651">
    <property type="entry name" value="ATP-grasp_RimK-type"/>
</dbReference>
<dbReference type="PROSITE" id="PS50975">
    <property type="entry name" value="ATP_GRASP"/>
    <property type="match status" value="1"/>
</dbReference>
<dbReference type="AlphaFoldDB" id="A0A926FAD1"/>
<dbReference type="RefSeq" id="WP_262435946.1">
    <property type="nucleotide sequence ID" value="NZ_JACRTF010000001.1"/>
</dbReference>
<protein>
    <recommendedName>
        <fullName evidence="2">ATP-grasp domain-containing protein</fullName>
    </recommendedName>
</protein>
<sequence>MKIAIHHRAKSFSEGWIDYCKTHSIPYKIVNAYDSDIIRQISDCDVFMWHYYHIDYRDALFAKQLLFSLQMAGKKVFPDFNTNWHFDDKLGQKYMFEAISVPFVPTYVFYNSEEALQWIKNTSFPKVFKLRGGAGASNVKLVKNSRSARNLINRSFHKGFSQFNSIGYLNERISQFLAGKGSAIDVIKGIARLFIKPKYARMHAPEKGYIYFQDFIPNNNTDTRIVVVGDKIIGERRGVRKGDFRASGSHILLPDVSAVDIRCVKMAYEVSQKLKLQIGVFDFIHDVNSEPLIVEVSYGTDPDYTECEGYWTPDLNFIKSHINLSEIIIESFLKK</sequence>
<evidence type="ECO:0000313" key="3">
    <source>
        <dbReference type="EMBL" id="MBC8594859.1"/>
    </source>
</evidence>
<evidence type="ECO:0000256" key="1">
    <source>
        <dbReference type="PROSITE-ProRule" id="PRU00409"/>
    </source>
</evidence>
<dbReference type="EMBL" id="JACRTF010000001">
    <property type="protein sequence ID" value="MBC8594859.1"/>
    <property type="molecule type" value="Genomic_DNA"/>
</dbReference>
<dbReference type="Gene3D" id="3.30.470.20">
    <property type="entry name" value="ATP-grasp fold, B domain"/>
    <property type="match status" value="1"/>
</dbReference>
<comment type="caution">
    <text evidence="3">The sequence shown here is derived from an EMBL/GenBank/DDBJ whole genome shotgun (WGS) entry which is preliminary data.</text>
</comment>
<evidence type="ECO:0000313" key="4">
    <source>
        <dbReference type="Proteomes" id="UP000651085"/>
    </source>
</evidence>
<dbReference type="GO" id="GO:0009432">
    <property type="term" value="P:SOS response"/>
    <property type="evidence" value="ECO:0007669"/>
    <property type="project" value="TreeGrafter"/>
</dbReference>
<name>A0A926FAD1_9BACT</name>
<dbReference type="GO" id="GO:0018169">
    <property type="term" value="F:ribosomal S6-glutamic acid ligase activity"/>
    <property type="evidence" value="ECO:0007669"/>
    <property type="project" value="TreeGrafter"/>
</dbReference>
<dbReference type="InterPro" id="IPR013815">
    <property type="entry name" value="ATP_grasp_subdomain_1"/>
</dbReference>
<dbReference type="GO" id="GO:0005524">
    <property type="term" value="F:ATP binding"/>
    <property type="evidence" value="ECO:0007669"/>
    <property type="project" value="UniProtKB-UniRule"/>
</dbReference>
<dbReference type="InterPro" id="IPR011761">
    <property type="entry name" value="ATP-grasp"/>
</dbReference>
<proteinExistence type="predicted"/>
<keyword evidence="1" id="KW-0547">Nucleotide-binding</keyword>
<gene>
    <name evidence="3" type="ORF">H8744_16740</name>
</gene>
<evidence type="ECO:0000259" key="2">
    <source>
        <dbReference type="PROSITE" id="PS50975"/>
    </source>
</evidence>
<keyword evidence="4" id="KW-1185">Reference proteome</keyword>
<accession>A0A926FAD1</accession>
<dbReference type="PANTHER" id="PTHR21621">
    <property type="entry name" value="RIBOSOMAL PROTEIN S6 MODIFICATION PROTEIN"/>
    <property type="match status" value="1"/>
</dbReference>